<comment type="caution">
    <text evidence="1">The sequence shown here is derived from an EMBL/GenBank/DDBJ whole genome shotgun (WGS) entry which is preliminary data.</text>
</comment>
<dbReference type="VEuPathDB" id="TriTrypDB:TcIL3000_0_24490"/>
<dbReference type="EMBL" id="CAEQ01002788">
    <property type="protein sequence ID" value="CCD17645.1"/>
    <property type="molecule type" value="Genomic_DNA"/>
</dbReference>
<evidence type="ECO:0000313" key="2">
    <source>
        <dbReference type="Proteomes" id="UP000000702"/>
    </source>
</evidence>
<keyword evidence="2" id="KW-1185">Reference proteome</keyword>
<name>F9WJY5_TRYCI</name>
<protein>
    <submittedName>
        <fullName evidence="1">WGS project CAEQ00000000 data, annotated contig 966</fullName>
    </submittedName>
</protein>
<proteinExistence type="predicted"/>
<reference evidence="1 2" key="2">
    <citation type="journal article" date="2012" name="Proc. Natl. Acad. Sci. U.S.A.">
        <title>Antigenic diversity is generated by distinct evolutionary mechanisms in African trypanosome species.</title>
        <authorList>
            <person name="Jackson A.P."/>
            <person name="Berry A."/>
            <person name="Aslett M."/>
            <person name="Allison H.C."/>
            <person name="Burton P."/>
            <person name="Vavrova-Anderson J."/>
            <person name="Brown R."/>
            <person name="Browne H."/>
            <person name="Corton N."/>
            <person name="Hauser H."/>
            <person name="Gamble J."/>
            <person name="Gilderthorp R."/>
            <person name="Marcello L."/>
            <person name="McQuillan J."/>
            <person name="Otto T.D."/>
            <person name="Quail M.A."/>
            <person name="Sanders M.J."/>
            <person name="van Tonder A."/>
            <person name="Ginger M.L."/>
            <person name="Field M.C."/>
            <person name="Barry J.D."/>
            <person name="Hertz-Fowler C."/>
            <person name="Berriman M."/>
        </authorList>
    </citation>
    <scope>NUCLEOTIDE SEQUENCE [LARGE SCALE GENOMIC DNA]</scope>
    <source>
        <strain evidence="1 2">IL3000</strain>
    </source>
</reference>
<gene>
    <name evidence="1" type="ORF">TCIL3000_0_24490</name>
</gene>
<sequence>MRARYSDTTGFLSFRWVGIIPTHCPTHTPIPARITLTYIGLLHVVPRLNDGSFFELLAITAHEARRHNVQRVTSMSATCLLTIAGNIPLSTCATSVTVACCCTRLHVTRSQPIGALQSLRIPPGWLGSLNSSSTSYQHHIQLHTRKYARTHNVRPNAMERHLTHNNTPTVSWSLCLTPREENGGASATRHY</sequence>
<dbReference type="AlphaFoldDB" id="F9WJY5"/>
<reference evidence="2" key="1">
    <citation type="submission" date="2011-07" db="EMBL/GenBank/DDBJ databases">
        <title>Divergent evolution of antigenic variation in African trypanosomes.</title>
        <authorList>
            <person name="Jackson A.P."/>
            <person name="Berry A."/>
            <person name="Allison H.C."/>
            <person name="Burton P."/>
            <person name="Anderson J."/>
            <person name="Aslett M."/>
            <person name="Brown R."/>
            <person name="Corton N."/>
            <person name="Harris D."/>
            <person name="Hauser H."/>
            <person name="Gamble J."/>
            <person name="Gilderthorp R."/>
            <person name="McQuillan J."/>
            <person name="Quail M.A."/>
            <person name="Sanders M."/>
            <person name="Van Tonder A."/>
            <person name="Ginger M.L."/>
            <person name="Donelson J.E."/>
            <person name="Field M.C."/>
            <person name="Barry J.D."/>
            <person name="Berriman M."/>
            <person name="Hertz-Fowler C."/>
        </authorList>
    </citation>
    <scope>NUCLEOTIDE SEQUENCE [LARGE SCALE GENOMIC DNA]</scope>
    <source>
        <strain evidence="2">IL3000</strain>
    </source>
</reference>
<evidence type="ECO:0000313" key="1">
    <source>
        <dbReference type="EMBL" id="CCD17645.1"/>
    </source>
</evidence>
<organism evidence="1 2">
    <name type="scientific">Trypanosoma congolense (strain IL3000)</name>
    <dbReference type="NCBI Taxonomy" id="1068625"/>
    <lineage>
        <taxon>Eukaryota</taxon>
        <taxon>Discoba</taxon>
        <taxon>Euglenozoa</taxon>
        <taxon>Kinetoplastea</taxon>
        <taxon>Metakinetoplastina</taxon>
        <taxon>Trypanosomatida</taxon>
        <taxon>Trypanosomatidae</taxon>
        <taxon>Trypanosoma</taxon>
        <taxon>Nannomonas</taxon>
    </lineage>
</organism>
<dbReference type="Proteomes" id="UP000000702">
    <property type="component" value="Unassembled WGS sequence"/>
</dbReference>
<accession>F9WJY5</accession>